<keyword evidence="7" id="KW-1185">Reference proteome</keyword>
<dbReference type="FunFam" id="3.90.1150.10:FF:000033">
    <property type="entry name" value="Cystathionine gamma-synthase"/>
    <property type="match status" value="1"/>
</dbReference>
<gene>
    <name evidence="6" type="ORF">CQA66_01065</name>
</gene>
<dbReference type="SUPFAM" id="SSF53383">
    <property type="entry name" value="PLP-dependent transferases"/>
    <property type="match status" value="1"/>
</dbReference>
<feature type="modified residue" description="N6-(pyridoxal phosphate)lysine" evidence="4">
    <location>
        <position position="208"/>
    </location>
</feature>
<protein>
    <submittedName>
        <fullName evidence="6">Cystathionine gamma-synthase</fullName>
    </submittedName>
</protein>
<evidence type="ECO:0000256" key="1">
    <source>
        <dbReference type="ARBA" id="ARBA00001933"/>
    </source>
</evidence>
<dbReference type="InterPro" id="IPR015422">
    <property type="entry name" value="PyrdxlP-dep_Trfase_small"/>
</dbReference>
<dbReference type="PANTHER" id="PTHR11808">
    <property type="entry name" value="TRANS-SULFURATION ENZYME FAMILY MEMBER"/>
    <property type="match status" value="1"/>
</dbReference>
<dbReference type="InterPro" id="IPR015421">
    <property type="entry name" value="PyrdxlP-dep_Trfase_major"/>
</dbReference>
<dbReference type="GO" id="GO:0005737">
    <property type="term" value="C:cytoplasm"/>
    <property type="evidence" value="ECO:0007669"/>
    <property type="project" value="TreeGrafter"/>
</dbReference>
<dbReference type="FunFam" id="3.40.640.10:FF:000009">
    <property type="entry name" value="Cystathionine gamma-synthase homolog"/>
    <property type="match status" value="1"/>
</dbReference>
<dbReference type="GO" id="GO:0030170">
    <property type="term" value="F:pyridoxal phosphate binding"/>
    <property type="evidence" value="ECO:0007669"/>
    <property type="project" value="InterPro"/>
</dbReference>
<comment type="similarity">
    <text evidence="2 5">Belongs to the trans-sulfuration enzymes family.</text>
</comment>
<dbReference type="PIRSF" id="PIRSF001434">
    <property type="entry name" value="CGS"/>
    <property type="match status" value="1"/>
</dbReference>
<organism evidence="6 7">
    <name type="scientific">Helicobacter aurati</name>
    <dbReference type="NCBI Taxonomy" id="137778"/>
    <lineage>
        <taxon>Bacteria</taxon>
        <taxon>Pseudomonadati</taxon>
        <taxon>Campylobacterota</taxon>
        <taxon>Epsilonproteobacteria</taxon>
        <taxon>Campylobacterales</taxon>
        <taxon>Helicobacteraceae</taxon>
        <taxon>Helicobacter</taxon>
    </lineage>
</organism>
<dbReference type="GO" id="GO:0009086">
    <property type="term" value="P:methionine biosynthetic process"/>
    <property type="evidence" value="ECO:0007669"/>
    <property type="project" value="UniProtKB-ARBA"/>
</dbReference>
<evidence type="ECO:0000313" key="7">
    <source>
        <dbReference type="Proteomes" id="UP000256424"/>
    </source>
</evidence>
<evidence type="ECO:0000256" key="2">
    <source>
        <dbReference type="ARBA" id="ARBA00009077"/>
    </source>
</evidence>
<dbReference type="CDD" id="cd00614">
    <property type="entry name" value="CGS_like"/>
    <property type="match status" value="1"/>
</dbReference>
<evidence type="ECO:0000256" key="5">
    <source>
        <dbReference type="RuleBase" id="RU362118"/>
    </source>
</evidence>
<reference evidence="6 7" key="1">
    <citation type="submission" date="2018-04" db="EMBL/GenBank/DDBJ databases">
        <title>Novel Campyloabacter and Helicobacter Species and Strains.</title>
        <authorList>
            <person name="Mannion A.J."/>
            <person name="Shen Z."/>
            <person name="Fox J.G."/>
        </authorList>
    </citation>
    <scope>NUCLEOTIDE SEQUENCE [LARGE SCALE GENOMIC DNA]</scope>
    <source>
        <strain evidence="6 7">MIT 97-5075</strain>
    </source>
</reference>
<accession>A0A3D8JAA6</accession>
<dbReference type="InterPro" id="IPR000277">
    <property type="entry name" value="Cys/Met-Metab_PyrdxlP-dep_enz"/>
</dbReference>
<name>A0A3D8JAA6_9HELI</name>
<dbReference type="InterPro" id="IPR015424">
    <property type="entry name" value="PyrdxlP-dep_Trfase"/>
</dbReference>
<dbReference type="Proteomes" id="UP000256424">
    <property type="component" value="Unassembled WGS sequence"/>
</dbReference>
<dbReference type="PANTHER" id="PTHR11808:SF15">
    <property type="entry name" value="CYSTATHIONINE GAMMA-LYASE"/>
    <property type="match status" value="1"/>
</dbReference>
<dbReference type="Gene3D" id="3.40.640.10">
    <property type="entry name" value="Type I PLP-dependent aspartate aminotransferase-like (Major domain)"/>
    <property type="match status" value="1"/>
</dbReference>
<comment type="caution">
    <text evidence="6">The sequence shown here is derived from an EMBL/GenBank/DDBJ whole genome shotgun (WGS) entry which is preliminary data.</text>
</comment>
<dbReference type="AlphaFoldDB" id="A0A3D8JAA6"/>
<evidence type="ECO:0000256" key="4">
    <source>
        <dbReference type="PIRSR" id="PIRSR001434-2"/>
    </source>
</evidence>
<sequence>MQFKPKFDTHFETNAIHVDEKPDISGHISADVVAPIHFSSTFAKPDYESTCLGHGYSRLSNPTREVMESKLASLENAKHAICYASGQAAEVAVVLSYLKAGDCILCFDDIYGGTRRLLSQVFDSFGITTRFVDMRDIASLEQYYNPSVKMIWAETPTNPFLTLCDIQALADFAKKHKILSVIDNTFATPYIQKPLDLGIDIVAHSMTKYINGHSDSIAGAVCVNEETLYEKLRFVSNSTGMVLSPMDSYLNLRGIKTLGLRMQKHCDNALEIAHFLESHSKVEKVLYPGLKSFPQYELAKRQMQHGFGGVVAVYIKANYEQMKTFAKHLELFTLAESLGGVESLYGAPYYMSHGSVAAEVKKQMNITQNLLRLSVGLENAEDLKRALANALQSF</sequence>
<dbReference type="Gene3D" id="3.90.1150.10">
    <property type="entry name" value="Aspartate Aminotransferase, domain 1"/>
    <property type="match status" value="1"/>
</dbReference>
<comment type="cofactor">
    <cofactor evidence="1 5">
        <name>pyridoxal 5'-phosphate</name>
        <dbReference type="ChEBI" id="CHEBI:597326"/>
    </cofactor>
</comment>
<keyword evidence="3 4" id="KW-0663">Pyridoxal phosphate</keyword>
<dbReference type="EMBL" id="NXLW01000001">
    <property type="protein sequence ID" value="RDU73804.1"/>
    <property type="molecule type" value="Genomic_DNA"/>
</dbReference>
<evidence type="ECO:0000313" key="6">
    <source>
        <dbReference type="EMBL" id="RDU73804.1"/>
    </source>
</evidence>
<dbReference type="GO" id="GO:0019343">
    <property type="term" value="P:cysteine biosynthetic process via cystathionine"/>
    <property type="evidence" value="ECO:0007669"/>
    <property type="project" value="TreeGrafter"/>
</dbReference>
<dbReference type="GO" id="GO:0019346">
    <property type="term" value="P:transsulfuration"/>
    <property type="evidence" value="ECO:0007669"/>
    <property type="project" value="InterPro"/>
</dbReference>
<dbReference type="GO" id="GO:0004123">
    <property type="term" value="F:cystathionine gamma-lyase activity"/>
    <property type="evidence" value="ECO:0007669"/>
    <property type="project" value="TreeGrafter"/>
</dbReference>
<evidence type="ECO:0000256" key="3">
    <source>
        <dbReference type="ARBA" id="ARBA00022898"/>
    </source>
</evidence>
<dbReference type="Pfam" id="PF01053">
    <property type="entry name" value="Cys_Met_Meta_PP"/>
    <property type="match status" value="1"/>
</dbReference>
<dbReference type="RefSeq" id="WP_104762638.1">
    <property type="nucleotide sequence ID" value="NZ_FZPM01000005.1"/>
</dbReference>
<proteinExistence type="inferred from homology"/>
<dbReference type="OrthoDB" id="9805807at2"/>